<sequence length="718" mass="82200">MKQLVLLFTLITSIAVGQQKTFTMEDAVLNQHRNLAPKRLQQLQWIPESNSFSYVEKKEEETQLILGNAEEDDKAQSVLTLSTLNEKLSEIDGPKCRRFPSLTWIDATIFTFEDNQNVYRFNLSENKVEKTDSLELPAKAENRDYAPNTGHIAYTVENNLYILKGDEVVAVSVNKNKGIVSGQTVSRSEFGITHGIFWSPDGTKLAYYVKDESEVTGYPIVDWTTKPATVEYIKYPMAGTDKTEKISVNVYDVNSGKTTTLKTGEPNTQYLTNVAWGPKSEKIYIAHLNRDQNHMELKIYDALNSDFEKVLFEEKSERYVEPQHPVHFVKGNDDQFIWESSRSGFNHLYLYNTKGKLVKQITKGNWEVTGFEGFDKDGKNVFYTSTATSPLNRDLYKVSIKGGKPTRLTANEGTHMPKLNDAGTYFIDNFSSTEVPWRSQIIGTNNKVNYTLIDSDNPLTDYKLGEMNLFTIKDKDGGDLYCRMYLPTDFDSTKTYPVIVYLYGGPHAQMIRNYWGGGGNLWYQYMAQRGFIVWTLDNRGSGNRGQAWEQNTFRQLGTVEMEDQMQGLEYLKSKSYVDTNRMGIHGWSFGGFMTMSMMSRNPGVFKAGVAGGPVIDWSFYEVMYTERYMDTPEQNPEGFEASNLINHIDDLEGKLLIIHGSSDDVVVWQHTQMYLKAAVEKGKQVDYFDYPMHKHNVRGKDRVHLMQKVTDYFMDYLK</sequence>
<dbReference type="STRING" id="926562.Oweho_0556"/>
<dbReference type="SUPFAM" id="SSF53474">
    <property type="entry name" value="alpha/beta-Hydrolases"/>
    <property type="match status" value="1"/>
</dbReference>
<dbReference type="AlphaFoldDB" id="G8R0B2"/>
<name>G8R0B2_OWEHD</name>
<dbReference type="GO" id="GO:0008239">
    <property type="term" value="F:dipeptidyl-peptidase activity"/>
    <property type="evidence" value="ECO:0007669"/>
    <property type="project" value="TreeGrafter"/>
</dbReference>
<dbReference type="GO" id="GO:0004252">
    <property type="term" value="F:serine-type endopeptidase activity"/>
    <property type="evidence" value="ECO:0007669"/>
    <property type="project" value="InterPro"/>
</dbReference>
<feature type="domain" description="Dipeptidylpeptidase IV N-terminal" evidence="2">
    <location>
        <begin position="116"/>
        <end position="437"/>
    </location>
</feature>
<gene>
    <name evidence="3" type="ordered locus">Oweho_0556</name>
</gene>
<dbReference type="GO" id="GO:0006508">
    <property type="term" value="P:proteolysis"/>
    <property type="evidence" value="ECO:0007669"/>
    <property type="project" value="InterPro"/>
</dbReference>
<keyword evidence="3" id="KW-0378">Hydrolase</keyword>
<evidence type="ECO:0000259" key="1">
    <source>
        <dbReference type="Pfam" id="PF00326"/>
    </source>
</evidence>
<dbReference type="InterPro" id="IPR050278">
    <property type="entry name" value="Serine_Prot_S9B/DPPIV"/>
</dbReference>
<proteinExistence type="predicted"/>
<dbReference type="Gene3D" id="2.140.10.30">
    <property type="entry name" value="Dipeptidylpeptidase IV, N-terminal domain"/>
    <property type="match status" value="1"/>
</dbReference>
<dbReference type="KEGG" id="oho:Oweho_0556"/>
<dbReference type="HOGENOM" id="CLU_006105_2_0_10"/>
<dbReference type="InterPro" id="IPR002469">
    <property type="entry name" value="Peptidase_S9B_N"/>
</dbReference>
<dbReference type="Proteomes" id="UP000005631">
    <property type="component" value="Chromosome"/>
</dbReference>
<accession>G8R0B2</accession>
<dbReference type="Gene3D" id="3.40.50.1820">
    <property type="entry name" value="alpha/beta hydrolase"/>
    <property type="match status" value="1"/>
</dbReference>
<dbReference type="PATRIC" id="fig|926562.3.peg.570"/>
<dbReference type="PANTHER" id="PTHR11731">
    <property type="entry name" value="PROTEASE FAMILY S9B,C DIPEPTIDYL-PEPTIDASE IV-RELATED"/>
    <property type="match status" value="1"/>
</dbReference>
<dbReference type="RefSeq" id="WP_014200933.1">
    <property type="nucleotide sequence ID" value="NC_016599.1"/>
</dbReference>
<keyword evidence="4" id="KW-1185">Reference proteome</keyword>
<dbReference type="GO" id="GO:0004177">
    <property type="term" value="F:aminopeptidase activity"/>
    <property type="evidence" value="ECO:0007669"/>
    <property type="project" value="UniProtKB-KW"/>
</dbReference>
<evidence type="ECO:0000313" key="4">
    <source>
        <dbReference type="Proteomes" id="UP000005631"/>
    </source>
</evidence>
<dbReference type="SUPFAM" id="SSF82171">
    <property type="entry name" value="DPP6 N-terminal domain-like"/>
    <property type="match status" value="1"/>
</dbReference>
<feature type="domain" description="Peptidase S9 prolyl oligopeptidase catalytic" evidence="1">
    <location>
        <begin position="524"/>
        <end position="718"/>
    </location>
</feature>
<reference evidence="3 4" key="1">
    <citation type="journal article" date="2012" name="Stand. Genomic Sci.">
        <title>Genome sequence of the orange-pigmented seawater bacterium Owenweeksia hongkongensis type strain (UST20020801(T)).</title>
        <authorList>
            <person name="Riedel T."/>
            <person name="Held B."/>
            <person name="Nolan M."/>
            <person name="Lucas S."/>
            <person name="Lapidus A."/>
            <person name="Tice H."/>
            <person name="Del Rio T.G."/>
            <person name="Cheng J.F."/>
            <person name="Han C."/>
            <person name="Tapia R."/>
            <person name="Goodwin L.A."/>
            <person name="Pitluck S."/>
            <person name="Liolios K."/>
            <person name="Mavromatis K."/>
            <person name="Pagani I."/>
            <person name="Ivanova N."/>
            <person name="Mikhailova N."/>
            <person name="Pati A."/>
            <person name="Chen A."/>
            <person name="Palaniappan K."/>
            <person name="Rohde M."/>
            <person name="Tindall B.J."/>
            <person name="Detter J.C."/>
            <person name="Goker M."/>
            <person name="Woyke T."/>
            <person name="Bristow J."/>
            <person name="Eisen J.A."/>
            <person name="Markowitz V."/>
            <person name="Hugenholtz P."/>
            <person name="Klenk H.P."/>
            <person name="Kyrpides N.C."/>
        </authorList>
    </citation>
    <scope>NUCLEOTIDE SEQUENCE</scope>
    <source>
        <strain evidence="4">DSM 17368 / JCM 12287 / NRRL B-23963</strain>
    </source>
</reference>
<keyword evidence="3" id="KW-0645">Protease</keyword>
<evidence type="ECO:0000313" key="3">
    <source>
        <dbReference type="EMBL" id="AEV31572.1"/>
    </source>
</evidence>
<dbReference type="Pfam" id="PF00930">
    <property type="entry name" value="DPPIV_N"/>
    <property type="match status" value="1"/>
</dbReference>
<dbReference type="Pfam" id="PF00326">
    <property type="entry name" value="Peptidase_S9"/>
    <property type="match status" value="1"/>
</dbReference>
<dbReference type="eggNOG" id="COG0823">
    <property type="taxonomic scope" value="Bacteria"/>
</dbReference>
<keyword evidence="3" id="KW-0031">Aminopeptidase</keyword>
<organism evidence="3 4">
    <name type="scientific">Owenweeksia hongkongensis (strain DSM 17368 / CIP 108786 / JCM 12287 / NRRL B-23963 / UST20020801)</name>
    <dbReference type="NCBI Taxonomy" id="926562"/>
    <lineage>
        <taxon>Bacteria</taxon>
        <taxon>Pseudomonadati</taxon>
        <taxon>Bacteroidota</taxon>
        <taxon>Flavobacteriia</taxon>
        <taxon>Flavobacteriales</taxon>
        <taxon>Owenweeksiaceae</taxon>
        <taxon>Owenweeksia</taxon>
    </lineage>
</organism>
<evidence type="ECO:0000259" key="2">
    <source>
        <dbReference type="Pfam" id="PF00930"/>
    </source>
</evidence>
<dbReference type="EMBL" id="CP003156">
    <property type="protein sequence ID" value="AEV31572.1"/>
    <property type="molecule type" value="Genomic_DNA"/>
</dbReference>
<dbReference type="InterPro" id="IPR029058">
    <property type="entry name" value="AB_hydrolase_fold"/>
</dbReference>
<dbReference type="eggNOG" id="COG1506">
    <property type="taxonomic scope" value="Bacteria"/>
</dbReference>
<dbReference type="InterPro" id="IPR002470">
    <property type="entry name" value="Peptidase_S9A"/>
</dbReference>
<dbReference type="OrthoDB" id="9812921at2"/>
<dbReference type="PANTHER" id="PTHR11731:SF193">
    <property type="entry name" value="DIPEPTIDYL PEPTIDASE 9"/>
    <property type="match status" value="1"/>
</dbReference>
<dbReference type="InterPro" id="IPR001375">
    <property type="entry name" value="Peptidase_S9_cat"/>
</dbReference>
<dbReference type="PRINTS" id="PR00862">
    <property type="entry name" value="PROLIGOPTASE"/>
</dbReference>
<protein>
    <submittedName>
        <fullName evidence="3">Dipeptidyl aminopeptidase/acylaminoacyl peptidase</fullName>
    </submittedName>
</protein>